<dbReference type="EMBL" id="CAFBON010000349">
    <property type="protein sequence ID" value="CAB5011798.1"/>
    <property type="molecule type" value="Genomic_DNA"/>
</dbReference>
<protein>
    <submittedName>
        <fullName evidence="12">Unannotated protein</fullName>
    </submittedName>
</protein>
<dbReference type="HAMAP" id="MF_01479">
    <property type="entry name" value="WhiB"/>
    <property type="match status" value="1"/>
</dbReference>
<sequence length="112" mass="12771">MTKDLFFLLGEYDTMGEVVEEMLLVARDAEDRPWLRAAACKGREQSRAFYPPMHHESRDERARRESQAKTICLGCPVQGSCLDYALVTREPFGIWGGLTEYERRSLLITAVG</sequence>
<keyword evidence="6" id="KW-0411">Iron-sulfur</keyword>
<dbReference type="Pfam" id="PF02467">
    <property type="entry name" value="Whib"/>
    <property type="match status" value="1"/>
</dbReference>
<keyword evidence="9" id="KW-1015">Disulfide bond</keyword>
<evidence type="ECO:0000256" key="8">
    <source>
        <dbReference type="ARBA" id="ARBA00023125"/>
    </source>
</evidence>
<dbReference type="PROSITE" id="PS51674">
    <property type="entry name" value="4FE4S_WBL"/>
    <property type="match status" value="1"/>
</dbReference>
<dbReference type="InterPro" id="IPR034768">
    <property type="entry name" value="4FE4S_WBL"/>
</dbReference>
<dbReference type="GO" id="GO:0051539">
    <property type="term" value="F:4 iron, 4 sulfur cluster binding"/>
    <property type="evidence" value="ECO:0007669"/>
    <property type="project" value="UniProtKB-KW"/>
</dbReference>
<evidence type="ECO:0000256" key="4">
    <source>
        <dbReference type="ARBA" id="ARBA00022723"/>
    </source>
</evidence>
<keyword evidence="8" id="KW-0238">DNA-binding</keyword>
<evidence type="ECO:0000256" key="7">
    <source>
        <dbReference type="ARBA" id="ARBA00023015"/>
    </source>
</evidence>
<accession>A0A6J7Q2G6</accession>
<keyword evidence="10" id="KW-0804">Transcription</keyword>
<evidence type="ECO:0000256" key="9">
    <source>
        <dbReference type="ARBA" id="ARBA00023157"/>
    </source>
</evidence>
<reference evidence="12" key="1">
    <citation type="submission" date="2020-05" db="EMBL/GenBank/DDBJ databases">
        <authorList>
            <person name="Chiriac C."/>
            <person name="Salcher M."/>
            <person name="Ghai R."/>
            <person name="Kavagutti S V."/>
        </authorList>
    </citation>
    <scope>NUCLEOTIDE SEQUENCE</scope>
</reference>
<feature type="domain" description="4Fe-4S Wbl-type" evidence="11">
    <location>
        <begin position="39"/>
        <end position="105"/>
    </location>
</feature>
<dbReference type="GO" id="GO:0046872">
    <property type="term" value="F:metal ion binding"/>
    <property type="evidence" value="ECO:0007669"/>
    <property type="project" value="UniProtKB-KW"/>
</dbReference>
<dbReference type="PANTHER" id="PTHR38839">
    <property type="entry name" value="TRANSCRIPTIONAL REGULATOR WHID-RELATED"/>
    <property type="match status" value="1"/>
</dbReference>
<evidence type="ECO:0000256" key="10">
    <source>
        <dbReference type="ARBA" id="ARBA00023163"/>
    </source>
</evidence>
<comment type="similarity">
    <text evidence="2">Belongs to the WhiB family.</text>
</comment>
<evidence type="ECO:0000313" key="12">
    <source>
        <dbReference type="EMBL" id="CAB5011798.1"/>
    </source>
</evidence>
<dbReference type="GO" id="GO:0003677">
    <property type="term" value="F:DNA binding"/>
    <property type="evidence" value="ECO:0007669"/>
    <property type="project" value="UniProtKB-KW"/>
</dbReference>
<dbReference type="GO" id="GO:0045454">
    <property type="term" value="P:cell redox homeostasis"/>
    <property type="evidence" value="ECO:0007669"/>
    <property type="project" value="TreeGrafter"/>
</dbReference>
<proteinExistence type="inferred from homology"/>
<evidence type="ECO:0000256" key="5">
    <source>
        <dbReference type="ARBA" id="ARBA00023004"/>
    </source>
</evidence>
<evidence type="ECO:0000256" key="1">
    <source>
        <dbReference type="ARBA" id="ARBA00001966"/>
    </source>
</evidence>
<dbReference type="InterPro" id="IPR003482">
    <property type="entry name" value="Whib"/>
</dbReference>
<dbReference type="AlphaFoldDB" id="A0A6J7Q2G6"/>
<dbReference type="GO" id="GO:0047134">
    <property type="term" value="F:protein-disulfide reductase [NAD(P)H] activity"/>
    <property type="evidence" value="ECO:0007669"/>
    <property type="project" value="TreeGrafter"/>
</dbReference>
<organism evidence="12">
    <name type="scientific">freshwater metagenome</name>
    <dbReference type="NCBI Taxonomy" id="449393"/>
    <lineage>
        <taxon>unclassified sequences</taxon>
        <taxon>metagenomes</taxon>
        <taxon>ecological metagenomes</taxon>
    </lineage>
</organism>
<evidence type="ECO:0000256" key="2">
    <source>
        <dbReference type="ARBA" id="ARBA00006597"/>
    </source>
</evidence>
<dbReference type="GO" id="GO:0045892">
    <property type="term" value="P:negative regulation of DNA-templated transcription"/>
    <property type="evidence" value="ECO:0007669"/>
    <property type="project" value="TreeGrafter"/>
</dbReference>
<keyword evidence="3" id="KW-0004">4Fe-4S</keyword>
<keyword evidence="7" id="KW-0805">Transcription regulation</keyword>
<comment type="cofactor">
    <cofactor evidence="1">
        <name>[4Fe-4S] cluster</name>
        <dbReference type="ChEBI" id="CHEBI:49883"/>
    </cofactor>
</comment>
<evidence type="ECO:0000256" key="3">
    <source>
        <dbReference type="ARBA" id="ARBA00022485"/>
    </source>
</evidence>
<evidence type="ECO:0000256" key="6">
    <source>
        <dbReference type="ARBA" id="ARBA00023014"/>
    </source>
</evidence>
<name>A0A6J7Q2G6_9ZZZZ</name>
<gene>
    <name evidence="12" type="ORF">UFOPK3954_02351</name>
</gene>
<keyword evidence="5" id="KW-0408">Iron</keyword>
<evidence type="ECO:0000259" key="11">
    <source>
        <dbReference type="PROSITE" id="PS51674"/>
    </source>
</evidence>
<keyword evidence="4" id="KW-0479">Metal-binding</keyword>